<comment type="caution">
    <text evidence="2">The sequence shown here is derived from an EMBL/GenBank/DDBJ whole genome shotgun (WGS) entry which is preliminary data.</text>
</comment>
<dbReference type="InterPro" id="IPR043128">
    <property type="entry name" value="Rev_trsase/Diguanyl_cyclase"/>
</dbReference>
<dbReference type="Proteomes" id="UP000695562">
    <property type="component" value="Unassembled WGS sequence"/>
</dbReference>
<reference evidence="2" key="1">
    <citation type="submission" date="2020-01" db="EMBL/GenBank/DDBJ databases">
        <title>Development of genomics and gene disruption for Polysphondylium violaceum indicates a role for the polyketide synthase stlB in stalk morphogenesis.</title>
        <authorList>
            <person name="Narita B."/>
            <person name="Kawabe Y."/>
            <person name="Kin K."/>
            <person name="Saito T."/>
            <person name="Gibbs R."/>
            <person name="Kuspa A."/>
            <person name="Muzny D."/>
            <person name="Queller D."/>
            <person name="Richards S."/>
            <person name="Strassman J."/>
            <person name="Sucgang R."/>
            <person name="Worley K."/>
            <person name="Schaap P."/>
        </authorList>
    </citation>
    <scope>NUCLEOTIDE SEQUENCE</scope>
    <source>
        <strain evidence="2">QSvi11</strain>
    </source>
</reference>
<dbReference type="OrthoDB" id="16365at2759"/>
<sequence length="121" mass="14422">MGDEWIFKNNKWRIVHDFRELNKVTERDIFPFTPADQTLNLCKNSNFFSKFDMLMGYFQMEMEEKSIELTAFTTHIGKFEYLKMPQGLVNAPSTFARMMADIVRKVKNLLQYFDDLLVKMT</sequence>
<dbReference type="Gene3D" id="3.10.10.10">
    <property type="entry name" value="HIV Type 1 Reverse Transcriptase, subunit A, domain 1"/>
    <property type="match status" value="1"/>
</dbReference>
<dbReference type="InterPro" id="IPR043502">
    <property type="entry name" value="DNA/RNA_pol_sf"/>
</dbReference>
<dbReference type="PANTHER" id="PTHR24559">
    <property type="entry name" value="TRANSPOSON TY3-I GAG-POL POLYPROTEIN"/>
    <property type="match status" value="1"/>
</dbReference>
<dbReference type="AlphaFoldDB" id="A0A8J4V055"/>
<dbReference type="PANTHER" id="PTHR24559:SF444">
    <property type="entry name" value="REVERSE TRANSCRIPTASE DOMAIN-CONTAINING PROTEIN"/>
    <property type="match status" value="1"/>
</dbReference>
<dbReference type="Gene3D" id="3.30.70.270">
    <property type="match status" value="1"/>
</dbReference>
<dbReference type="Pfam" id="PF00078">
    <property type="entry name" value="RVT_1"/>
    <property type="match status" value="1"/>
</dbReference>
<accession>A0A8J4V055</accession>
<dbReference type="InterPro" id="IPR053134">
    <property type="entry name" value="RNA-dir_DNA_polymerase"/>
</dbReference>
<proteinExistence type="predicted"/>
<dbReference type="EMBL" id="AJWJ01000851">
    <property type="protein sequence ID" value="KAF2068762.1"/>
    <property type="molecule type" value="Genomic_DNA"/>
</dbReference>
<evidence type="ECO:0000259" key="1">
    <source>
        <dbReference type="PROSITE" id="PS50878"/>
    </source>
</evidence>
<dbReference type="InterPro" id="IPR000477">
    <property type="entry name" value="RT_dom"/>
</dbReference>
<feature type="domain" description="Reverse transcriptase" evidence="1">
    <location>
        <begin position="1"/>
        <end position="121"/>
    </location>
</feature>
<evidence type="ECO:0000313" key="2">
    <source>
        <dbReference type="EMBL" id="KAF2068762.1"/>
    </source>
</evidence>
<dbReference type="PROSITE" id="PS50878">
    <property type="entry name" value="RT_POL"/>
    <property type="match status" value="1"/>
</dbReference>
<gene>
    <name evidence="2" type="ORF">CYY_009914</name>
</gene>
<dbReference type="SUPFAM" id="SSF56672">
    <property type="entry name" value="DNA/RNA polymerases"/>
    <property type="match status" value="1"/>
</dbReference>
<evidence type="ECO:0000313" key="3">
    <source>
        <dbReference type="Proteomes" id="UP000695562"/>
    </source>
</evidence>
<organism evidence="2 3">
    <name type="scientific">Polysphondylium violaceum</name>
    <dbReference type="NCBI Taxonomy" id="133409"/>
    <lineage>
        <taxon>Eukaryota</taxon>
        <taxon>Amoebozoa</taxon>
        <taxon>Evosea</taxon>
        <taxon>Eumycetozoa</taxon>
        <taxon>Dictyostelia</taxon>
        <taxon>Dictyosteliales</taxon>
        <taxon>Dictyosteliaceae</taxon>
        <taxon>Polysphondylium</taxon>
    </lineage>
</organism>
<keyword evidence="3" id="KW-1185">Reference proteome</keyword>
<name>A0A8J4V055_9MYCE</name>
<protein>
    <recommendedName>
        <fullName evidence="1">Reverse transcriptase domain-containing protein</fullName>
    </recommendedName>
</protein>
<dbReference type="CDD" id="cd01647">
    <property type="entry name" value="RT_LTR"/>
    <property type="match status" value="1"/>
</dbReference>